<evidence type="ECO:0000313" key="3">
    <source>
        <dbReference type="Proteomes" id="UP000626244"/>
    </source>
</evidence>
<dbReference type="SUPFAM" id="SSF53300">
    <property type="entry name" value="vWA-like"/>
    <property type="match status" value="2"/>
</dbReference>
<reference evidence="3" key="1">
    <citation type="journal article" date="2019" name="Int. J. Syst. Evol. Microbiol.">
        <title>The Global Catalogue of Microorganisms (GCM) 10K type strain sequencing project: providing services to taxonomists for standard genome sequencing and annotation.</title>
        <authorList>
            <consortium name="The Broad Institute Genomics Platform"/>
            <consortium name="The Broad Institute Genome Sequencing Center for Infectious Disease"/>
            <person name="Wu L."/>
            <person name="Ma J."/>
        </authorList>
    </citation>
    <scope>NUCLEOTIDE SEQUENCE [LARGE SCALE GENOMIC DNA]</scope>
    <source>
        <strain evidence="3">CGMCC 1.14993</strain>
    </source>
</reference>
<comment type="caution">
    <text evidence="2">The sequence shown here is derived from an EMBL/GenBank/DDBJ whole genome shotgun (WGS) entry which is preliminary data.</text>
</comment>
<dbReference type="InterPro" id="IPR036465">
    <property type="entry name" value="vWFA_dom_sf"/>
</dbReference>
<dbReference type="RefSeq" id="WP_235821577.1">
    <property type="nucleotide sequence ID" value="NZ_BMHB01000007.1"/>
</dbReference>
<dbReference type="Proteomes" id="UP000626244">
    <property type="component" value="Unassembled WGS sequence"/>
</dbReference>
<evidence type="ECO:0000259" key="1">
    <source>
        <dbReference type="PROSITE" id="PS50234"/>
    </source>
</evidence>
<organism evidence="2 3">
    <name type="scientific">Gottfriedia solisilvae</name>
    <dbReference type="NCBI Taxonomy" id="1516104"/>
    <lineage>
        <taxon>Bacteria</taxon>
        <taxon>Bacillati</taxon>
        <taxon>Bacillota</taxon>
        <taxon>Bacilli</taxon>
        <taxon>Bacillales</taxon>
        <taxon>Bacillaceae</taxon>
        <taxon>Gottfriedia</taxon>
    </lineage>
</organism>
<dbReference type="EMBL" id="BMHB01000007">
    <property type="protein sequence ID" value="GGI18413.1"/>
    <property type="molecule type" value="Genomic_DNA"/>
</dbReference>
<dbReference type="AlphaFoldDB" id="A0A8J3AQI7"/>
<proteinExistence type="predicted"/>
<accession>A0A8J3AQI7</accession>
<keyword evidence="3" id="KW-1185">Reference proteome</keyword>
<dbReference type="Gene3D" id="3.40.50.410">
    <property type="entry name" value="von Willebrand factor, type A domain"/>
    <property type="match status" value="1"/>
</dbReference>
<protein>
    <recommendedName>
        <fullName evidence="1">VWFA domain-containing protein</fullName>
    </recommendedName>
</protein>
<name>A0A8J3AQI7_9BACI</name>
<gene>
    <name evidence="2" type="primary">yabS</name>
    <name evidence="2" type="ORF">GCM10007380_42790</name>
</gene>
<feature type="domain" description="VWFA" evidence="1">
    <location>
        <begin position="1"/>
        <end position="91"/>
    </location>
</feature>
<dbReference type="CDD" id="cd00198">
    <property type="entry name" value="vWFA"/>
    <property type="match status" value="1"/>
</dbReference>
<dbReference type="InterPro" id="IPR002035">
    <property type="entry name" value="VWF_A"/>
</dbReference>
<dbReference type="Pfam" id="PF00092">
    <property type="entry name" value="VWA"/>
    <property type="match status" value="1"/>
</dbReference>
<sequence length="245" mass="27029">MYKGKLKQILLITDGYSNHGEDPLAVASLAKEYGITVNVIGILDEQSKSGDGLKEIEDIAIAGGGISQIVYSKQLSQTVQMVTRKAMTQTIQGFVNKELKQILGSSNSIESLPPSKREEVYEVVEDIGETVSLEVIILVDTSASMKDKLETVKESLFDLQISLNSRTGDNAFSLFIFPGKHNDVDKILDWTPKLEKLNTIFPKLTMGGLTPTGPALREALNYFNDQSYSRGKYDGDDEQSIEWAD</sequence>
<evidence type="ECO:0000313" key="2">
    <source>
        <dbReference type="EMBL" id="GGI18413.1"/>
    </source>
</evidence>
<dbReference type="PROSITE" id="PS50234">
    <property type="entry name" value="VWFA"/>
    <property type="match status" value="1"/>
</dbReference>